<gene>
    <name evidence="5" type="primary">LOC107491224</name>
</gene>
<dbReference type="PANTHER" id="PTHR37751:SF1">
    <property type="entry name" value="LOW PROTEIN: M-PHASE INDUCER PHOSPHATASE-LIKE PROTEIN"/>
    <property type="match status" value="1"/>
</dbReference>
<sequence>MCAVFHLFHFHPFHPFPTTAAVHHQQKSSPQDLPLPQAPRNSLEESHHLSTTQPPSHLIEQQHFKIPKKIQVMKTSSEVDMCCSSVESPGTSAKTPTLVARLMGLDLLPPPSSNLSSPSCSSSSCISTPNLHLLSKHRNSTDCVIVDHSSPRTRSDLDYYHHRLSLQINTNTNKDEDLEMMRFSSASSSLLSKRNNHFDDNHNNSVSNGRTSSSSSSSSPSHLARQIVKQVKKNVMMNSGRKVGQDITNTIKQREQQPVTQIKLKKKLSSKPSSPSLDNHHDSNSLSFSPRLRFIETKNNSHKPPAAPPSPPPPPPPPQQVEELPRVLIRPKEEGSLQQNQKSSSSSVAKCNKKVNNEKFSSASRLKKQEEPFIVRPTSPPTTRTGDIIIKNATKTHHKKTHPLSNNLLNNINTVVPNLFPIKTEASPPPTKINHNKKQSEVCDKSSPQQLSSSWSHHHSHRYKQEGIISTLATRDFSTNDIVQAKSTNQNNAYSSSSTTGEELAAAAAESEHHGPEFQYITGILSRTFNKEEQHATTTGQRFFHDLEEHPILNSHVSTPENVKDCIFSMKQKLGLRWNRRLMFDLVDEVLMEVLRPIKSEEKSRLWFLHGRCCYYQGKVEGLMERVWKRIGKFPCKRCEFLEDIDWLIESEDMEKVKVDVEEGLEEEGERLVAEIEGNIWNTLVHESLMVMITACY</sequence>
<dbReference type="InterPro" id="IPR025486">
    <property type="entry name" value="DUF4378"/>
</dbReference>
<dbReference type="PANTHER" id="PTHR37751">
    <property type="entry name" value="LOW PROTEIN: M-PHASE INDUCER PHOSPHATASE-LIKE PROTEIN"/>
    <property type="match status" value="1"/>
</dbReference>
<keyword evidence="4" id="KW-1185">Reference proteome</keyword>
<name>A0A6P4DKL0_ARADU</name>
<reference evidence="5" key="2">
    <citation type="submission" date="2025-08" db="UniProtKB">
        <authorList>
            <consortium name="RefSeq"/>
        </authorList>
    </citation>
    <scope>IDENTIFICATION</scope>
    <source>
        <tissue evidence="5">Whole plant</tissue>
    </source>
</reference>
<evidence type="ECO:0000313" key="5">
    <source>
        <dbReference type="RefSeq" id="XP_015967512.1"/>
    </source>
</evidence>
<evidence type="ECO:0000256" key="1">
    <source>
        <dbReference type="SAM" id="MobiDB-lite"/>
    </source>
</evidence>
<accession>A0A6P4DKL0</accession>
<feature type="region of interest" description="Disordered" evidence="1">
    <location>
        <begin position="334"/>
        <end position="386"/>
    </location>
</feature>
<evidence type="ECO:0000313" key="4">
    <source>
        <dbReference type="Proteomes" id="UP000515211"/>
    </source>
</evidence>
<evidence type="ECO:0000259" key="2">
    <source>
        <dbReference type="Pfam" id="PF14309"/>
    </source>
</evidence>
<organism evidence="4 5">
    <name type="scientific">Arachis duranensis</name>
    <name type="common">Wild peanut</name>
    <dbReference type="NCBI Taxonomy" id="130453"/>
    <lineage>
        <taxon>Eukaryota</taxon>
        <taxon>Viridiplantae</taxon>
        <taxon>Streptophyta</taxon>
        <taxon>Embryophyta</taxon>
        <taxon>Tracheophyta</taxon>
        <taxon>Spermatophyta</taxon>
        <taxon>Magnoliopsida</taxon>
        <taxon>eudicotyledons</taxon>
        <taxon>Gunneridae</taxon>
        <taxon>Pentapetalae</taxon>
        <taxon>rosids</taxon>
        <taxon>fabids</taxon>
        <taxon>Fabales</taxon>
        <taxon>Fabaceae</taxon>
        <taxon>Papilionoideae</taxon>
        <taxon>50 kb inversion clade</taxon>
        <taxon>dalbergioids sensu lato</taxon>
        <taxon>Dalbergieae</taxon>
        <taxon>Pterocarpus clade</taxon>
        <taxon>Arachis</taxon>
    </lineage>
</organism>
<feature type="region of interest" description="Disordered" evidence="1">
    <location>
        <begin position="421"/>
        <end position="463"/>
    </location>
</feature>
<dbReference type="Pfam" id="PF14309">
    <property type="entry name" value="DUF4378"/>
    <property type="match status" value="1"/>
</dbReference>
<reference evidence="4" key="1">
    <citation type="journal article" date="2016" name="Nat. Genet.">
        <title>The genome sequences of Arachis duranensis and Arachis ipaensis, the diploid ancestors of cultivated peanut.</title>
        <authorList>
            <person name="Bertioli D.J."/>
            <person name="Cannon S.B."/>
            <person name="Froenicke L."/>
            <person name="Huang G."/>
            <person name="Farmer A.D."/>
            <person name="Cannon E.K."/>
            <person name="Liu X."/>
            <person name="Gao D."/>
            <person name="Clevenger J."/>
            <person name="Dash S."/>
            <person name="Ren L."/>
            <person name="Moretzsohn M.C."/>
            <person name="Shirasawa K."/>
            <person name="Huang W."/>
            <person name="Vidigal B."/>
            <person name="Abernathy B."/>
            <person name="Chu Y."/>
            <person name="Niederhuth C.E."/>
            <person name="Umale P."/>
            <person name="Araujo A.C."/>
            <person name="Kozik A."/>
            <person name="Kim K.D."/>
            <person name="Burow M.D."/>
            <person name="Varshney R.K."/>
            <person name="Wang X."/>
            <person name="Zhang X."/>
            <person name="Barkley N."/>
            <person name="Guimaraes P.M."/>
            <person name="Isobe S."/>
            <person name="Guo B."/>
            <person name="Liao B."/>
            <person name="Stalker H.T."/>
            <person name="Schmitz R.J."/>
            <person name="Scheffler B.E."/>
            <person name="Leal-Bertioli S.C."/>
            <person name="Xun X."/>
            <person name="Jackson S.A."/>
            <person name="Michelmore R."/>
            <person name="Ozias-Akins P."/>
        </authorList>
    </citation>
    <scope>NUCLEOTIDE SEQUENCE [LARGE SCALE GENOMIC DNA]</scope>
    <source>
        <strain evidence="4">cv. V14167</strain>
    </source>
</reference>
<dbReference type="KEGG" id="adu:107491224"/>
<feature type="compositionally biased region" description="Low complexity" evidence="1">
    <location>
        <begin position="446"/>
        <end position="455"/>
    </location>
</feature>
<feature type="region of interest" description="Disordered" evidence="1">
    <location>
        <begin position="21"/>
        <end position="58"/>
    </location>
</feature>
<dbReference type="RefSeq" id="XP_015967512.1">
    <property type="nucleotide sequence ID" value="XM_016112026.3"/>
</dbReference>
<feature type="compositionally biased region" description="Polar residues" evidence="1">
    <location>
        <begin position="246"/>
        <end position="260"/>
    </location>
</feature>
<dbReference type="OrthoDB" id="1939700at2759"/>
<evidence type="ECO:0000259" key="3">
    <source>
        <dbReference type="Pfam" id="PF14383"/>
    </source>
</evidence>
<feature type="domain" description="DUF4378" evidence="2">
    <location>
        <begin position="517"/>
        <end position="687"/>
    </location>
</feature>
<feature type="domain" description="DUF3741" evidence="3">
    <location>
        <begin position="84"/>
        <end position="111"/>
    </location>
</feature>
<feature type="compositionally biased region" description="Low complexity" evidence="1">
    <location>
        <begin position="336"/>
        <end position="350"/>
    </location>
</feature>
<protein>
    <submittedName>
        <fullName evidence="5">Uncharacterized protein LOC107491224</fullName>
    </submittedName>
</protein>
<proteinExistence type="predicted"/>
<feature type="compositionally biased region" description="Pro residues" evidence="1">
    <location>
        <begin position="305"/>
        <end position="319"/>
    </location>
</feature>
<dbReference type="AlphaFoldDB" id="A0A6P4DKL0"/>
<dbReference type="GeneID" id="107491224"/>
<dbReference type="InterPro" id="IPR032795">
    <property type="entry name" value="DUF3741-assoc"/>
</dbReference>
<dbReference type="Pfam" id="PF14383">
    <property type="entry name" value="VARLMGL"/>
    <property type="match status" value="1"/>
</dbReference>
<dbReference type="Proteomes" id="UP000515211">
    <property type="component" value="Chromosome 5"/>
</dbReference>
<feature type="compositionally biased region" description="Low complexity" evidence="1">
    <location>
        <begin position="203"/>
        <end position="221"/>
    </location>
</feature>
<feature type="region of interest" description="Disordered" evidence="1">
    <location>
        <begin position="192"/>
        <end position="321"/>
    </location>
</feature>